<proteinExistence type="predicted"/>
<dbReference type="AlphaFoldDB" id="A0A7J0F9J6"/>
<dbReference type="OrthoDB" id="1750920at2759"/>
<comment type="caution">
    <text evidence="2">The sequence shown here is derived from an EMBL/GenBank/DDBJ whole genome shotgun (WGS) entry which is preliminary data.</text>
</comment>
<sequence length="350" mass="39673">MVLNWAQLLVHDDEALYRFRADHYIPDDVMIERPGPNDDANWVEGEGNCIPIRTWFIHQGSLRFPLSQLLKKVMALCYLTFMRSERCAAAAITMVNNCGRTHKVVELLSYIPAYRHTIPHRVDHRGQPRFPPLRIYEWALRQRNSLSIEVSDLIEGTPTDLKRLREEAEGKSSSSGSSSEKEVDMAPKQRALGKEKAAEGEPQRQVPNPVPVVPCPVKVQLDILSSHSFGCLRTSGTPELWSPKFSTIELGRELTSADSSKDHETCLALRKAIMLPQDVTELVEEDSEGFRGRLVMMRAQLFALKNTTIHAHDEAEAAIEEKNKALQEVTELWKVASNEIFKEVFDRGFN</sequence>
<evidence type="ECO:0000313" key="3">
    <source>
        <dbReference type="Proteomes" id="UP000585474"/>
    </source>
</evidence>
<reference evidence="2 3" key="1">
    <citation type="submission" date="2019-07" db="EMBL/GenBank/DDBJ databases">
        <title>De Novo Assembly of kiwifruit Actinidia rufa.</title>
        <authorList>
            <person name="Sugita-Konishi S."/>
            <person name="Sato K."/>
            <person name="Mori E."/>
            <person name="Abe Y."/>
            <person name="Kisaki G."/>
            <person name="Hamano K."/>
            <person name="Suezawa K."/>
            <person name="Otani M."/>
            <person name="Fukuda T."/>
            <person name="Manabe T."/>
            <person name="Gomi K."/>
            <person name="Tabuchi M."/>
            <person name="Akimitsu K."/>
            <person name="Kataoka I."/>
        </authorList>
    </citation>
    <scope>NUCLEOTIDE SEQUENCE [LARGE SCALE GENOMIC DNA]</scope>
    <source>
        <strain evidence="3">cv. Fuchu</strain>
    </source>
</reference>
<dbReference type="EMBL" id="BJWL01000010">
    <property type="protein sequence ID" value="GFY95370.1"/>
    <property type="molecule type" value="Genomic_DNA"/>
</dbReference>
<keyword evidence="3" id="KW-1185">Reference proteome</keyword>
<gene>
    <name evidence="2" type="ORF">Acr_10g0007550</name>
</gene>
<feature type="compositionally biased region" description="Basic and acidic residues" evidence="1">
    <location>
        <begin position="179"/>
        <end position="202"/>
    </location>
</feature>
<dbReference type="Proteomes" id="UP000585474">
    <property type="component" value="Unassembled WGS sequence"/>
</dbReference>
<evidence type="ECO:0000313" key="2">
    <source>
        <dbReference type="EMBL" id="GFY95370.1"/>
    </source>
</evidence>
<evidence type="ECO:0000256" key="1">
    <source>
        <dbReference type="SAM" id="MobiDB-lite"/>
    </source>
</evidence>
<organism evidence="2 3">
    <name type="scientific">Actinidia rufa</name>
    <dbReference type="NCBI Taxonomy" id="165716"/>
    <lineage>
        <taxon>Eukaryota</taxon>
        <taxon>Viridiplantae</taxon>
        <taxon>Streptophyta</taxon>
        <taxon>Embryophyta</taxon>
        <taxon>Tracheophyta</taxon>
        <taxon>Spermatophyta</taxon>
        <taxon>Magnoliopsida</taxon>
        <taxon>eudicotyledons</taxon>
        <taxon>Gunneridae</taxon>
        <taxon>Pentapetalae</taxon>
        <taxon>asterids</taxon>
        <taxon>Ericales</taxon>
        <taxon>Actinidiaceae</taxon>
        <taxon>Actinidia</taxon>
    </lineage>
</organism>
<name>A0A7J0F9J6_9ERIC</name>
<protein>
    <submittedName>
        <fullName evidence="2">Uncharacterized protein</fullName>
    </submittedName>
</protein>
<feature type="compositionally biased region" description="Basic and acidic residues" evidence="1">
    <location>
        <begin position="161"/>
        <end position="170"/>
    </location>
</feature>
<accession>A0A7J0F9J6</accession>
<feature type="region of interest" description="Disordered" evidence="1">
    <location>
        <begin position="161"/>
        <end position="209"/>
    </location>
</feature>